<keyword evidence="3" id="KW-1185">Reference proteome</keyword>
<accession>A0AA37W6Y2</accession>
<feature type="signal peptide" evidence="1">
    <location>
        <begin position="1"/>
        <end position="19"/>
    </location>
</feature>
<reference evidence="2" key="1">
    <citation type="journal article" date="2014" name="Int. J. Syst. Evol. Microbiol.">
        <title>Complete genome sequence of Corynebacterium casei LMG S-19264T (=DSM 44701T), isolated from a smear-ripened cheese.</title>
        <authorList>
            <consortium name="US DOE Joint Genome Institute (JGI-PGF)"/>
            <person name="Walter F."/>
            <person name="Albersmeier A."/>
            <person name="Kalinowski J."/>
            <person name="Ruckert C."/>
        </authorList>
    </citation>
    <scope>NUCLEOTIDE SEQUENCE</scope>
    <source>
        <strain evidence="2">NBRC 110071</strain>
    </source>
</reference>
<evidence type="ECO:0000313" key="3">
    <source>
        <dbReference type="Proteomes" id="UP001161389"/>
    </source>
</evidence>
<dbReference type="Proteomes" id="UP001161389">
    <property type="component" value="Unassembled WGS sequence"/>
</dbReference>
<organism evidence="2 3">
    <name type="scientific">Litoribrevibacter albus</name>
    <dbReference type="NCBI Taxonomy" id="1473156"/>
    <lineage>
        <taxon>Bacteria</taxon>
        <taxon>Pseudomonadati</taxon>
        <taxon>Pseudomonadota</taxon>
        <taxon>Gammaproteobacteria</taxon>
        <taxon>Oceanospirillales</taxon>
        <taxon>Oceanospirillaceae</taxon>
        <taxon>Litoribrevibacter</taxon>
    </lineage>
</organism>
<sequence length="185" mass="20742">MIRALTLLCILGMSNATYADAKEMISEATKNAISFGKDMLKGLNDGVDEGRKDAEGVDGAVTVTNVEELEQYVKVEVIEVFGEESNTHVTLGFKNQETKPVRIANMDDHRIVLLIDSEGYSQEQSDRSRRQSEFTIPANTGKKHTFMFNIGVDKADKIRLWSKDYDLKGHFREVPQEEGLIQVDA</sequence>
<protein>
    <recommendedName>
        <fullName evidence="4">DUF4352 domain-containing protein</fullName>
    </recommendedName>
</protein>
<feature type="chain" id="PRO_5041269546" description="DUF4352 domain-containing protein" evidence="1">
    <location>
        <begin position="20"/>
        <end position="185"/>
    </location>
</feature>
<evidence type="ECO:0000256" key="1">
    <source>
        <dbReference type="SAM" id="SignalP"/>
    </source>
</evidence>
<dbReference type="AlphaFoldDB" id="A0AA37W6Y2"/>
<name>A0AA37W6Y2_9GAMM</name>
<proteinExistence type="predicted"/>
<keyword evidence="1" id="KW-0732">Signal</keyword>
<reference evidence="2" key="2">
    <citation type="submission" date="2023-01" db="EMBL/GenBank/DDBJ databases">
        <title>Draft genome sequence of Litoribrevibacter albus strain NBRC 110071.</title>
        <authorList>
            <person name="Sun Q."/>
            <person name="Mori K."/>
        </authorList>
    </citation>
    <scope>NUCLEOTIDE SEQUENCE</scope>
    <source>
        <strain evidence="2">NBRC 110071</strain>
    </source>
</reference>
<evidence type="ECO:0008006" key="4">
    <source>
        <dbReference type="Google" id="ProtNLM"/>
    </source>
</evidence>
<evidence type="ECO:0000313" key="2">
    <source>
        <dbReference type="EMBL" id="GLQ29981.1"/>
    </source>
</evidence>
<gene>
    <name evidence="2" type="ORF">GCM10007876_04590</name>
</gene>
<dbReference type="RefSeq" id="WP_284378299.1">
    <property type="nucleotide sequence ID" value="NZ_BSNM01000003.1"/>
</dbReference>
<dbReference type="EMBL" id="BSNM01000003">
    <property type="protein sequence ID" value="GLQ29981.1"/>
    <property type="molecule type" value="Genomic_DNA"/>
</dbReference>
<comment type="caution">
    <text evidence="2">The sequence shown here is derived from an EMBL/GenBank/DDBJ whole genome shotgun (WGS) entry which is preliminary data.</text>
</comment>